<dbReference type="EMBL" id="JAYWTM010000024">
    <property type="protein sequence ID" value="MEC5344571.1"/>
    <property type="molecule type" value="Genomic_DNA"/>
</dbReference>
<evidence type="ECO:0000259" key="10">
    <source>
        <dbReference type="PROSITE" id="PS50893"/>
    </source>
</evidence>
<dbReference type="InterPro" id="IPR017871">
    <property type="entry name" value="ABC_transporter-like_CS"/>
</dbReference>
<keyword evidence="4" id="KW-1003">Cell membrane</keyword>
<evidence type="ECO:0000256" key="4">
    <source>
        <dbReference type="ARBA" id="ARBA00022475"/>
    </source>
</evidence>
<keyword evidence="12" id="KW-1185">Reference proteome</keyword>
<keyword evidence="5" id="KW-0997">Cell inner membrane</keyword>
<dbReference type="Proteomes" id="UP001309705">
    <property type="component" value="Unassembled WGS sequence"/>
</dbReference>
<comment type="subcellular location">
    <subcellularLocation>
        <location evidence="1">Cell inner membrane</location>
        <topology evidence="1">Peripheral membrane protein</topology>
    </subcellularLocation>
</comment>
<feature type="domain" description="ABC transporter" evidence="10">
    <location>
        <begin position="12"/>
        <end position="249"/>
    </location>
</feature>
<gene>
    <name evidence="11" type="ORF">VSX58_18410</name>
</gene>
<dbReference type="InterPro" id="IPR050388">
    <property type="entry name" value="ABC_Ni/Peptide_Import"/>
</dbReference>
<dbReference type="InterPro" id="IPR003439">
    <property type="entry name" value="ABC_transporter-like_ATP-bd"/>
</dbReference>
<dbReference type="GO" id="GO:0005524">
    <property type="term" value="F:ATP binding"/>
    <property type="evidence" value="ECO:0007669"/>
    <property type="project" value="UniProtKB-KW"/>
</dbReference>
<sequence length="267" mass="28486">MTNSDRPADTVLEVVNLGLSIGLERKISDVSFSLRAGEKVCLIGASGSGKSLTAKMVIGTPPANCRINGEIRVNGENVTHLHALARPVCARVSAVFQDSATALNPLMRLGKQLSLALGASSQAELAMLLDEMGLGDIPNLRQRFPSELSGGQRQRICIALALLGRTRLLVADEPTTALDVMTQRQVLQVLQERCAHPSAPALLFITHDIAVAAQLCRRGLVMEQGRLVESGSMAQLLDAPRHPYTRSLVRAARHANLLPPDTGVLAG</sequence>
<dbReference type="CDD" id="cd03257">
    <property type="entry name" value="ABC_NikE_OppD_transporters"/>
    <property type="match status" value="1"/>
</dbReference>
<dbReference type="PROSITE" id="PS50893">
    <property type="entry name" value="ABC_TRANSPORTER_2"/>
    <property type="match status" value="1"/>
</dbReference>
<evidence type="ECO:0000256" key="9">
    <source>
        <dbReference type="ARBA" id="ARBA00023136"/>
    </source>
</evidence>
<evidence type="ECO:0000256" key="2">
    <source>
        <dbReference type="ARBA" id="ARBA00005417"/>
    </source>
</evidence>
<reference evidence="11 12" key="1">
    <citation type="journal article" date="2017" name="Int. J. Syst. Evol. Microbiol.">
        <title>Brenneria populi subsp. brevivirga subsp. nov. isolated from symptomatic bark of Populus x euramericana canker, and description of Brenneria populi subsp. populi subsp. nov.</title>
        <authorList>
            <person name="Zheng M.H."/>
            <person name="Piao C.G."/>
            <person name="Xue H."/>
            <person name="Guo M.W."/>
            <person name="Li Y."/>
        </authorList>
    </citation>
    <scope>NUCLEOTIDE SEQUENCE [LARGE SCALE GENOMIC DNA]</scope>
    <source>
        <strain evidence="11 12">D9-5</strain>
    </source>
</reference>
<dbReference type="PANTHER" id="PTHR43297:SF14">
    <property type="entry name" value="ATPASE AAA-TYPE CORE DOMAIN-CONTAINING PROTEIN"/>
    <property type="match status" value="1"/>
</dbReference>
<keyword evidence="3" id="KW-0813">Transport</keyword>
<evidence type="ECO:0000256" key="3">
    <source>
        <dbReference type="ARBA" id="ARBA00022448"/>
    </source>
</evidence>
<organism evidence="11 12">
    <name type="scientific">Brenneria populi</name>
    <dbReference type="NCBI Taxonomy" id="1505588"/>
    <lineage>
        <taxon>Bacteria</taxon>
        <taxon>Pseudomonadati</taxon>
        <taxon>Pseudomonadota</taxon>
        <taxon>Gammaproteobacteria</taxon>
        <taxon>Enterobacterales</taxon>
        <taxon>Pectobacteriaceae</taxon>
        <taxon>Brenneria</taxon>
    </lineage>
</organism>
<comment type="caution">
    <text evidence="11">The sequence shown here is derived from an EMBL/GenBank/DDBJ whole genome shotgun (WGS) entry which is preliminary data.</text>
</comment>
<protein>
    <submittedName>
        <fullName evidence="11">ABC transporter ATP-binding protein</fullName>
    </submittedName>
</protein>
<proteinExistence type="inferred from homology"/>
<evidence type="ECO:0000256" key="6">
    <source>
        <dbReference type="ARBA" id="ARBA00022741"/>
    </source>
</evidence>
<evidence type="ECO:0000256" key="1">
    <source>
        <dbReference type="ARBA" id="ARBA00004417"/>
    </source>
</evidence>
<dbReference type="RefSeq" id="WP_327619431.1">
    <property type="nucleotide sequence ID" value="NZ_JAYWTM010000024.1"/>
</dbReference>
<comment type="similarity">
    <text evidence="2">Belongs to the ABC transporter superfamily.</text>
</comment>
<dbReference type="SMART" id="SM00382">
    <property type="entry name" value="AAA"/>
    <property type="match status" value="1"/>
</dbReference>
<dbReference type="PANTHER" id="PTHR43297">
    <property type="entry name" value="OLIGOPEPTIDE TRANSPORT ATP-BINDING PROTEIN APPD"/>
    <property type="match status" value="1"/>
</dbReference>
<evidence type="ECO:0000313" key="11">
    <source>
        <dbReference type="EMBL" id="MEC5344571.1"/>
    </source>
</evidence>
<evidence type="ECO:0000256" key="8">
    <source>
        <dbReference type="ARBA" id="ARBA00022967"/>
    </source>
</evidence>
<dbReference type="InterPro" id="IPR003593">
    <property type="entry name" value="AAA+_ATPase"/>
</dbReference>
<dbReference type="SUPFAM" id="SSF52540">
    <property type="entry name" value="P-loop containing nucleoside triphosphate hydrolases"/>
    <property type="match status" value="1"/>
</dbReference>
<accession>A0ABU6JW98</accession>
<dbReference type="PROSITE" id="PS00211">
    <property type="entry name" value="ABC_TRANSPORTER_1"/>
    <property type="match status" value="1"/>
</dbReference>
<keyword evidence="9" id="KW-0472">Membrane</keyword>
<keyword evidence="6" id="KW-0547">Nucleotide-binding</keyword>
<evidence type="ECO:0000313" key="12">
    <source>
        <dbReference type="Proteomes" id="UP001309705"/>
    </source>
</evidence>
<evidence type="ECO:0000256" key="5">
    <source>
        <dbReference type="ARBA" id="ARBA00022519"/>
    </source>
</evidence>
<dbReference type="Pfam" id="PF00005">
    <property type="entry name" value="ABC_tran"/>
    <property type="match status" value="1"/>
</dbReference>
<dbReference type="Gene3D" id="3.40.50.300">
    <property type="entry name" value="P-loop containing nucleotide triphosphate hydrolases"/>
    <property type="match status" value="1"/>
</dbReference>
<keyword evidence="8" id="KW-1278">Translocase</keyword>
<dbReference type="InterPro" id="IPR027417">
    <property type="entry name" value="P-loop_NTPase"/>
</dbReference>
<name>A0ABU6JW98_9GAMM</name>
<evidence type="ECO:0000256" key="7">
    <source>
        <dbReference type="ARBA" id="ARBA00022840"/>
    </source>
</evidence>
<keyword evidence="7 11" id="KW-0067">ATP-binding</keyword>